<dbReference type="RefSeq" id="WP_057454286.1">
    <property type="nucleotide sequence ID" value="NZ_RBTE01000226.1"/>
</dbReference>
<organism evidence="1 2">
    <name type="scientific">Pseudomonas savastanoi</name>
    <name type="common">Pseudomonas syringae pv. savastanoi</name>
    <dbReference type="NCBI Taxonomy" id="29438"/>
    <lineage>
        <taxon>Bacteria</taxon>
        <taxon>Pseudomonadati</taxon>
        <taxon>Pseudomonadota</taxon>
        <taxon>Gammaproteobacteria</taxon>
        <taxon>Pseudomonadales</taxon>
        <taxon>Pseudomonadaceae</taxon>
        <taxon>Pseudomonas</taxon>
    </lineage>
</organism>
<dbReference type="EMBL" id="RBSL01000078">
    <property type="protein sequence ID" value="RMS30131.1"/>
    <property type="molecule type" value="Genomic_DNA"/>
</dbReference>
<comment type="caution">
    <text evidence="1">The sequence shown here is derived from an EMBL/GenBank/DDBJ whole genome shotgun (WGS) entry which is preliminary data.</text>
</comment>
<reference evidence="1 2" key="1">
    <citation type="submission" date="2018-08" db="EMBL/GenBank/DDBJ databases">
        <title>Recombination of ecologically and evolutionarily significant loci maintains genetic cohesion in the Pseudomonas syringae species complex.</title>
        <authorList>
            <person name="Dillon M."/>
            <person name="Thakur S."/>
            <person name="Almeida R.N.D."/>
            <person name="Weir B.S."/>
            <person name="Guttman D.S."/>
        </authorList>
    </citation>
    <scope>NUCLEOTIDE SEQUENCE [LARGE SCALE GENOMIC DNA]</scope>
    <source>
        <strain evidence="1 2">ICMP 13685</strain>
    </source>
</reference>
<dbReference type="AlphaFoldDB" id="A0A3M5BY60"/>
<protein>
    <submittedName>
        <fullName evidence="1">Uncharacterized protein</fullName>
    </submittedName>
</protein>
<sequence length="104" mass="11757">MIEFYTLEDSAEFFAPLYDAITEIASQHGYKKSGNSFKGYNDDCLILLEDYTVHLAADVPLTVVKEIGLAVRKFKNKDVTLLYGGSFVTHKQIKMLVEMEKQTA</sequence>
<evidence type="ECO:0000313" key="1">
    <source>
        <dbReference type="EMBL" id="RMS30131.1"/>
    </source>
</evidence>
<accession>A0A3M5BY60</accession>
<evidence type="ECO:0000313" key="2">
    <source>
        <dbReference type="Proteomes" id="UP000269801"/>
    </source>
</evidence>
<gene>
    <name evidence="1" type="ORF">ALP70_01567</name>
</gene>
<name>A0A3M5BY60_PSESS</name>
<dbReference type="Proteomes" id="UP000269801">
    <property type="component" value="Unassembled WGS sequence"/>
</dbReference>
<proteinExistence type="predicted"/>